<dbReference type="SMART" id="SM00671">
    <property type="entry name" value="SEL1"/>
    <property type="match status" value="2"/>
</dbReference>
<feature type="compositionally biased region" description="Low complexity" evidence="2">
    <location>
        <begin position="83"/>
        <end position="95"/>
    </location>
</feature>
<comment type="similarity">
    <text evidence="1">Belongs to the sel-1 family.</text>
</comment>
<dbReference type="AlphaFoldDB" id="A0A077WCE5"/>
<proteinExistence type="inferred from homology"/>
<sequence length="366" mass="40127">MGAQQSHQARRTSTSSSGTTKRGDHSHIPKEQQSKESTASSSNSTDDEIESFNLSSNATAIRRNGLAMHRTANNISNSQQRISTYSTTSSSSDHSSLESTLFSLASTTTSNSIGTTPPSSFSSCHSSSTKRHHHGHEGIINNNAYGNVRRYTASRPNKIVDIFMSRVSTTSSHGFNIASLPLDVDYAFNTLTTLAKTDCAAHVPLAICYDYGFTPNRQQDLQKALMWYKRAVAGSSDDTQKTMIAFAHYRIGVILSSLSSSSRRHNQKQKHVKNEASNAATAAIEHYRIAATQGNAMGQYALGMWYLKQQEDLVHARKWLMASANQGCDMGQEALGSLLIDCSKDNEHIEKQQGIHYIRLAADQVT</sequence>
<dbReference type="OrthoDB" id="442451at2759"/>
<dbReference type="EMBL" id="LK023315">
    <property type="protein sequence ID" value="CDS05085.1"/>
    <property type="molecule type" value="Genomic_DNA"/>
</dbReference>
<protein>
    <recommendedName>
        <fullName evidence="4">HCP-like protein</fullName>
    </recommendedName>
</protein>
<dbReference type="PANTHER" id="PTHR11102">
    <property type="entry name" value="SEL-1-LIKE PROTEIN"/>
    <property type="match status" value="1"/>
</dbReference>
<feature type="compositionally biased region" description="Polar residues" evidence="2">
    <location>
        <begin position="71"/>
        <end position="82"/>
    </location>
</feature>
<gene>
    <name evidence="3" type="ORF">LRAMOSA07614</name>
</gene>
<dbReference type="InterPro" id="IPR011990">
    <property type="entry name" value="TPR-like_helical_dom_sf"/>
</dbReference>
<evidence type="ECO:0000256" key="2">
    <source>
        <dbReference type="SAM" id="MobiDB-lite"/>
    </source>
</evidence>
<dbReference type="InterPro" id="IPR050767">
    <property type="entry name" value="Sel1_AlgK"/>
</dbReference>
<dbReference type="InterPro" id="IPR006597">
    <property type="entry name" value="Sel1-like"/>
</dbReference>
<name>A0A077WCE5_9FUNG</name>
<feature type="compositionally biased region" description="Basic and acidic residues" evidence="2">
    <location>
        <begin position="21"/>
        <end position="34"/>
    </location>
</feature>
<feature type="region of interest" description="Disordered" evidence="2">
    <location>
        <begin position="70"/>
        <end position="95"/>
    </location>
</feature>
<feature type="compositionally biased region" description="Low complexity" evidence="2">
    <location>
        <begin position="35"/>
        <end position="44"/>
    </location>
</feature>
<dbReference type="Gene3D" id="1.25.40.10">
    <property type="entry name" value="Tetratricopeptide repeat domain"/>
    <property type="match status" value="1"/>
</dbReference>
<feature type="region of interest" description="Disordered" evidence="2">
    <location>
        <begin position="108"/>
        <end position="141"/>
    </location>
</feature>
<organism evidence="3">
    <name type="scientific">Lichtheimia ramosa</name>
    <dbReference type="NCBI Taxonomy" id="688394"/>
    <lineage>
        <taxon>Eukaryota</taxon>
        <taxon>Fungi</taxon>
        <taxon>Fungi incertae sedis</taxon>
        <taxon>Mucoromycota</taxon>
        <taxon>Mucoromycotina</taxon>
        <taxon>Mucoromycetes</taxon>
        <taxon>Mucorales</taxon>
        <taxon>Lichtheimiaceae</taxon>
        <taxon>Lichtheimia</taxon>
    </lineage>
</organism>
<dbReference type="Pfam" id="PF08238">
    <property type="entry name" value="Sel1"/>
    <property type="match status" value="3"/>
</dbReference>
<evidence type="ECO:0008006" key="4">
    <source>
        <dbReference type="Google" id="ProtNLM"/>
    </source>
</evidence>
<evidence type="ECO:0000256" key="1">
    <source>
        <dbReference type="ARBA" id="ARBA00038101"/>
    </source>
</evidence>
<accession>A0A077WCE5</accession>
<dbReference type="PANTHER" id="PTHR11102:SF160">
    <property type="entry name" value="ERAD-ASSOCIATED E3 UBIQUITIN-PROTEIN LIGASE COMPONENT HRD3"/>
    <property type="match status" value="1"/>
</dbReference>
<dbReference type="SUPFAM" id="SSF81901">
    <property type="entry name" value="HCP-like"/>
    <property type="match status" value="1"/>
</dbReference>
<reference evidence="3" key="1">
    <citation type="journal article" date="2014" name="Genome Announc.">
        <title>De novo whole-genome sequence and genome annotation of Lichtheimia ramosa.</title>
        <authorList>
            <person name="Linde J."/>
            <person name="Schwartze V."/>
            <person name="Binder U."/>
            <person name="Lass-Florl C."/>
            <person name="Voigt K."/>
            <person name="Horn F."/>
        </authorList>
    </citation>
    <scope>NUCLEOTIDE SEQUENCE</scope>
    <source>
        <strain evidence="3">JMRC FSU:6197</strain>
    </source>
</reference>
<feature type="region of interest" description="Disordered" evidence="2">
    <location>
        <begin position="1"/>
        <end position="53"/>
    </location>
</feature>
<evidence type="ECO:0000313" key="3">
    <source>
        <dbReference type="EMBL" id="CDS05085.1"/>
    </source>
</evidence>